<evidence type="ECO:0000313" key="11">
    <source>
        <dbReference type="Proteomes" id="UP000189137"/>
    </source>
</evidence>
<dbReference type="PATRIC" id="fig|1496.897.peg.2931"/>
<dbReference type="Pfam" id="PF13336">
    <property type="entry name" value="AcetylCoA_hyd_C"/>
    <property type="match status" value="1"/>
</dbReference>
<evidence type="ECO:0000256" key="1">
    <source>
        <dbReference type="ARBA" id="ARBA00009632"/>
    </source>
</evidence>
<proteinExistence type="inferred from homology"/>
<dbReference type="OMA" id="EHMPRSF"/>
<protein>
    <submittedName>
        <fullName evidence="5 10">4-hydroxybutyrate CoA-transferase</fullName>
    </submittedName>
    <submittedName>
        <fullName evidence="6">4-hydroxybutyrate coenzyme A transferase</fullName>
        <ecNumber evidence="6 9">2.8.3.-</ecNumber>
    </submittedName>
    <submittedName>
        <fullName evidence="8">Acetyl-CoA hydrolase/transferase family protein</fullName>
    </submittedName>
    <submittedName>
        <fullName evidence="9">Propionyl-CoA:succinate CoA transferase</fullName>
    </submittedName>
</protein>
<dbReference type="EMBL" id="LK932505">
    <property type="protein sequence ID" value="CDS85597.1"/>
    <property type="molecule type" value="Genomic_DNA"/>
</dbReference>
<evidence type="ECO:0000259" key="4">
    <source>
        <dbReference type="Pfam" id="PF13336"/>
    </source>
</evidence>
<dbReference type="SUPFAM" id="SSF100950">
    <property type="entry name" value="NagB/RpiA/CoA transferase-like"/>
    <property type="match status" value="2"/>
</dbReference>
<dbReference type="EMBL" id="FUPS01000007">
    <property type="protein sequence ID" value="SJS52073.1"/>
    <property type="molecule type" value="Genomic_DNA"/>
</dbReference>
<dbReference type="InterPro" id="IPR003702">
    <property type="entry name" value="ActCoA_hydro_N"/>
</dbReference>
<reference evidence="8" key="3">
    <citation type="journal article" date="2018" name="Genome Biol.">
        <title>SKESA: strategic k-mer extension for scrupulous assemblies.</title>
        <authorList>
            <person name="Souvorov A."/>
            <person name="Agarwala R."/>
            <person name="Lipman D.J."/>
        </authorList>
    </citation>
    <scope>NUCLEOTIDE SEQUENCE</scope>
    <source>
        <strain evidence="8">HN1000</strain>
    </source>
</reference>
<dbReference type="GO" id="GO:0006083">
    <property type="term" value="P:acetate metabolic process"/>
    <property type="evidence" value="ECO:0007669"/>
    <property type="project" value="InterPro"/>
</dbReference>
<dbReference type="Proteomes" id="UP000189137">
    <property type="component" value="Unassembled WGS sequence"/>
</dbReference>
<dbReference type="EMBL" id="DAEPXK010000047">
    <property type="protein sequence ID" value="HBH1543763.1"/>
    <property type="molecule type" value="Genomic_DNA"/>
</dbReference>
<keyword evidence="8" id="KW-0378">Hydrolase</keyword>
<dbReference type="KEGG" id="pdf:CD630DERM_23390"/>
<accession>A0A069AAR6</accession>
<evidence type="ECO:0000256" key="2">
    <source>
        <dbReference type="ARBA" id="ARBA00022679"/>
    </source>
</evidence>
<reference evidence="8" key="4">
    <citation type="submission" date="2021-06" db="EMBL/GenBank/DDBJ databases">
        <authorList>
            <consortium name="NCBI Pathogen Detection Project"/>
        </authorList>
    </citation>
    <scope>NUCLEOTIDE SEQUENCE</scope>
    <source>
        <strain evidence="8">HN1000</strain>
    </source>
</reference>
<reference evidence="9 11" key="2">
    <citation type="submission" date="2017-02" db="EMBL/GenBank/DDBJ databases">
        <authorList>
            <consortium name="Pathogen Informatics"/>
        </authorList>
    </citation>
    <scope>NUCLEOTIDE SEQUENCE [LARGE SCALE GENOMIC DNA]</scope>
    <source>
        <strain evidence="12">tl291</strain>
        <strain evidence="10">Tl291</strain>
        <strain evidence="9 11">VRECD0157</strain>
    </source>
</reference>
<dbReference type="InterPro" id="IPR037171">
    <property type="entry name" value="NagB/RpiA_transferase-like"/>
</dbReference>
<feature type="domain" description="Acetyl-CoA hydrolase/transferase C-terminal" evidence="4">
    <location>
        <begin position="271"/>
        <end position="425"/>
    </location>
</feature>
<dbReference type="Pfam" id="PF02550">
    <property type="entry name" value="AcetylCoA_hydro"/>
    <property type="match status" value="1"/>
</dbReference>
<dbReference type="Proteomes" id="UP000878956">
    <property type="component" value="Unassembled WGS sequence"/>
</dbReference>
<reference evidence="6" key="1">
    <citation type="submission" date="2014-07" db="EMBL/GenBank/DDBJ databases">
        <authorList>
            <person name="Monot Marc"/>
        </authorList>
    </citation>
    <scope>NUCLEOTIDE SEQUENCE</scope>
    <source>
        <strain evidence="7">7032989</strain>
        <strain evidence="6">7032994</strain>
    </source>
</reference>
<evidence type="ECO:0000313" key="6">
    <source>
        <dbReference type="EMBL" id="CDS87788.1"/>
    </source>
</evidence>
<evidence type="ECO:0000313" key="12">
    <source>
        <dbReference type="Proteomes" id="UP000372533"/>
    </source>
</evidence>
<dbReference type="EMBL" id="CAAJVP010000015">
    <property type="protein sequence ID" value="VHY15068.1"/>
    <property type="molecule type" value="Genomic_DNA"/>
</dbReference>
<keyword evidence="2 6" id="KW-0808">Transferase</keyword>
<dbReference type="InterPro" id="IPR038460">
    <property type="entry name" value="AcetylCoA_hyd_C_sf"/>
</dbReference>
<evidence type="ECO:0000313" key="7">
    <source>
        <dbReference type="EMBL" id="CDT13089.1"/>
    </source>
</evidence>
<dbReference type="EC" id="2.8.3.-" evidence="6 9"/>
<evidence type="ECO:0000313" key="10">
    <source>
        <dbReference type="EMBL" id="VHY15068.1"/>
    </source>
</evidence>
<dbReference type="PANTHER" id="PTHR21432:SF20">
    <property type="entry name" value="ACETYL-COA HYDROLASE"/>
    <property type="match status" value="1"/>
</dbReference>
<organism evidence="6">
    <name type="scientific">Clostridioides difficile</name>
    <name type="common">Peptoclostridium difficile</name>
    <dbReference type="NCBI Taxonomy" id="1496"/>
    <lineage>
        <taxon>Bacteria</taxon>
        <taxon>Bacillati</taxon>
        <taxon>Bacillota</taxon>
        <taxon>Clostridia</taxon>
        <taxon>Peptostreptococcales</taxon>
        <taxon>Peptostreptococcaceae</taxon>
        <taxon>Clostridioides</taxon>
    </lineage>
</organism>
<dbReference type="InterPro" id="IPR026888">
    <property type="entry name" value="AcetylCoA_hyd_C"/>
</dbReference>
<evidence type="ECO:0000313" key="9">
    <source>
        <dbReference type="EMBL" id="SJS52073.1"/>
    </source>
</evidence>
<gene>
    <name evidence="6" type="primary">cat</name>
    <name evidence="10" type="synonym">cat2</name>
    <name evidence="9" type="synonym">scpC_1</name>
    <name evidence="7" type="ORF">BN1095_330034</name>
    <name evidence="5" type="ORF">BN1096_520376</name>
    <name evidence="6" type="ORF">BN1097_630242</name>
    <name evidence="8" type="ORF">KRM00_003295</name>
    <name evidence="10" type="ORF">SAMEA1402366_02834</name>
    <name evidence="9" type="ORF">SAMEA3375112_02296</name>
</gene>
<dbReference type="EMBL" id="LK932994">
    <property type="protein sequence ID" value="CDT13089.1"/>
    <property type="molecule type" value="Genomic_DNA"/>
</dbReference>
<dbReference type="GO" id="GO:0008775">
    <property type="term" value="F:acetate CoA-transferase activity"/>
    <property type="evidence" value="ECO:0007669"/>
    <property type="project" value="InterPro"/>
</dbReference>
<dbReference type="Proteomes" id="UP000372533">
    <property type="component" value="Unassembled WGS sequence"/>
</dbReference>
<dbReference type="Gene3D" id="3.30.750.70">
    <property type="entry name" value="4-hydroxybutyrate coenzyme like domains"/>
    <property type="match status" value="1"/>
</dbReference>
<dbReference type="GO" id="GO:0016787">
    <property type="term" value="F:hydrolase activity"/>
    <property type="evidence" value="ECO:0007669"/>
    <property type="project" value="UniProtKB-KW"/>
</dbReference>
<evidence type="ECO:0000313" key="5">
    <source>
        <dbReference type="EMBL" id="CDS85597.1"/>
    </source>
</evidence>
<evidence type="ECO:0000259" key="3">
    <source>
        <dbReference type="Pfam" id="PF02550"/>
    </source>
</evidence>
<dbReference type="InterPro" id="IPR046433">
    <property type="entry name" value="ActCoA_hydro"/>
</dbReference>
<name>A0A069AAR6_CLODI</name>
<evidence type="ECO:0000313" key="8">
    <source>
        <dbReference type="EMBL" id="HBH1543763.1"/>
    </source>
</evidence>
<dbReference type="AlphaFoldDB" id="A0A069AAR6"/>
<dbReference type="PANTHER" id="PTHR21432">
    <property type="entry name" value="ACETYL-COA HYDROLASE-RELATED"/>
    <property type="match status" value="1"/>
</dbReference>
<comment type="similarity">
    <text evidence="1">Belongs to the acetyl-CoA hydrolase/transferase family.</text>
</comment>
<dbReference type="Gene3D" id="3.40.1080.20">
    <property type="entry name" value="Acetyl-CoA hydrolase/transferase C-terminal domain"/>
    <property type="match status" value="1"/>
</dbReference>
<sequence length="435" mass="48002">MSWQELYQSKLCSATEAVKQIKNGDTVVFAHCVGEPPALVEAMIENAEQYKDVEIKHMVSLGSGGYTAKGMEAHFRVNPMFVSGNVRKAIENGDGDFTPAFFHEVPKLLREKRLKCDVVLAQVTPPDEHGYCSLGTSVDYTYEAIKTARTVIVQVNDQFPRTYGEVVHVSEFDYIVEKSQPLFELQPAKIGEVEEAIGKNCASLIEDGSTLQLGIGGIPDAVMLFLTDKKDLGIHSEMISDGTLALYEKGVINGKYKNFDKEKMTVTFLMGTKKLYDFANNNPAVEVKPVDYVNHPAIIMKQHKMVSINSAIQVDLMGQVVAEAMGLRQFSGVGGQVDFIRGVSMGEDGKAIIAMPSITTKKDGTVISKIVSIVDEGAPITTSRNDVDYIVTEYGIAELKGKSLRERARNLINIAHPSVRESLAVEFEKRFKEKY</sequence>
<dbReference type="RefSeq" id="WP_004454645.1">
    <property type="nucleotide sequence ID" value="NZ_AP031492.1"/>
</dbReference>
<dbReference type="EMBL" id="LK932402">
    <property type="protein sequence ID" value="CDS87788.1"/>
    <property type="molecule type" value="Genomic_DNA"/>
</dbReference>
<feature type="domain" description="Acetyl-CoA hydrolase/transferase N-terminal" evidence="3">
    <location>
        <begin position="4"/>
        <end position="179"/>
    </location>
</feature>
<dbReference type="Gene3D" id="3.40.1080.10">
    <property type="entry name" value="Glutaconate Coenzyme A-transferase"/>
    <property type="match status" value="1"/>
</dbReference>